<evidence type="ECO:0000256" key="1">
    <source>
        <dbReference type="PROSITE-ProRule" id="PRU00266"/>
    </source>
</evidence>
<evidence type="ECO:0000313" key="4">
    <source>
        <dbReference type="EMBL" id="GAA52380.1"/>
    </source>
</evidence>
<dbReference type="EMBL" id="DF143284">
    <property type="protein sequence ID" value="GAA52380.1"/>
    <property type="molecule type" value="Genomic_DNA"/>
</dbReference>
<dbReference type="GO" id="GO:0043025">
    <property type="term" value="C:neuronal cell body"/>
    <property type="evidence" value="ECO:0007669"/>
    <property type="project" value="TreeGrafter"/>
</dbReference>
<dbReference type="SMART" id="SM00358">
    <property type="entry name" value="DSRM"/>
    <property type="match status" value="3"/>
</dbReference>
<dbReference type="GO" id="GO:0003729">
    <property type="term" value="F:mRNA binding"/>
    <property type="evidence" value="ECO:0007669"/>
    <property type="project" value="TreeGrafter"/>
</dbReference>
<evidence type="ECO:0000313" key="5">
    <source>
        <dbReference type="Proteomes" id="UP000008909"/>
    </source>
</evidence>
<dbReference type="GO" id="GO:0010494">
    <property type="term" value="C:cytoplasmic stress granule"/>
    <property type="evidence" value="ECO:0007669"/>
    <property type="project" value="TreeGrafter"/>
</dbReference>
<dbReference type="Gene3D" id="3.30.160.20">
    <property type="match status" value="1"/>
</dbReference>
<feature type="region of interest" description="Disordered" evidence="2">
    <location>
        <begin position="463"/>
        <end position="506"/>
    </location>
</feature>
<dbReference type="CDD" id="cd19857">
    <property type="entry name" value="DSRM_STAU_rpt1"/>
    <property type="match status" value="1"/>
</dbReference>
<feature type="compositionally biased region" description="Pro residues" evidence="2">
    <location>
        <begin position="473"/>
        <end position="482"/>
    </location>
</feature>
<accession>G7YHE7</accession>
<sequence length="864" mass="97288">MGTHDIEFNQLREILQQQQKQFEEAQLKLIESPTQRLHIQAAAASTDRIRKTVGPVQVNPQLRSYVNKLQGGGVWRNSTQIPLCRSQSGAATAEKRISRKIGEKLGRLPKWPNRAFSDVRASKVSPSVRSHPISEQTEHAFASKASFYFVPFLAHAMSKASLLTTVKEVSETPLSLFHKLARRHHIRINWNLVDEYGAPHSRMFLVKLTIFTEGSQQPEVFEAVGRNIQAAKQSVATTVLENSPFFKSLLATDGRRQRPRDEKYQCFRNLIDDVPSARGPRNDILELTRVINVPVKFLKLHGSPTLTAMCDQKSPVAMYRVALEMAGRQYVGESTSITGAEQEASVAALKAIRRVLTSSATFVDSEHLRPSQLGQRLHVRPTNPIWKLQLLVGLHHERPLFRTFWTPVDDTLEEPYCAAKAFYQCICSVPSLGTVECIGKSKAMARTSAAKLMLDRLIQRSAHDKPEYQNHPTPLPSRPSVPKPRSKNPSTKARSQFKMDRTNPAYGQDVNPVQRLDYFCLAQALGRPVYVLVHDGTSLSTSPAGRMTSHHVPPEFAYEVSRLSTDLRTNTNPGNTVDAVERLSCVWQISSNLAGGKQHSRGGTTFDGTEPIAKRMRVTGTPHLKAYNTNNTQTRRKLFHSEHFGCLGMGALIVSQPTYNHDFYSAWNERLGYTGKWSTKLLWTLISVVKTSLSSNIVFNDLTYNRFLRFRFLCEVKQFRTLSDALVSTTRFLYAYAENHQYSSVLKESDRVQFQSTLKVKTEHSMKELIVVEFPIIAHVFCCYIETLIRVQLVAQGFQLEIRRLVMITCVSKINSSAPYVGNTIVCKILFRRKARIKSSATQIKRPGLKLAAVVIGTSVDIGR</sequence>
<reference key="2">
    <citation type="submission" date="2011-10" db="EMBL/GenBank/DDBJ databases">
        <title>The genome and transcriptome sequence of Clonorchis sinensis provide insights into the carcinogenic liver fluke.</title>
        <authorList>
            <person name="Wang X."/>
            <person name="Huang Y."/>
            <person name="Chen W."/>
            <person name="Liu H."/>
            <person name="Guo L."/>
            <person name="Chen Y."/>
            <person name="Luo F."/>
            <person name="Zhou W."/>
            <person name="Sun J."/>
            <person name="Mao Q."/>
            <person name="Liang P."/>
            <person name="Zhou C."/>
            <person name="Tian Y."/>
            <person name="Men J."/>
            <person name="Lv X."/>
            <person name="Huang L."/>
            <person name="Zhou J."/>
            <person name="Hu Y."/>
            <person name="Li R."/>
            <person name="Zhang F."/>
            <person name="Lei H."/>
            <person name="Li X."/>
            <person name="Hu X."/>
            <person name="Liang C."/>
            <person name="Xu J."/>
            <person name="Wu Z."/>
            <person name="Yu X."/>
        </authorList>
    </citation>
    <scope>NUCLEOTIDE SEQUENCE</scope>
    <source>
        <strain>Henan</strain>
    </source>
</reference>
<keyword evidence="1" id="KW-0694">RNA-binding</keyword>
<reference evidence="4" key="1">
    <citation type="journal article" date="2011" name="Genome Biol.">
        <title>The draft genome of the carcinogenic human liver fluke Clonorchis sinensis.</title>
        <authorList>
            <person name="Wang X."/>
            <person name="Chen W."/>
            <person name="Huang Y."/>
            <person name="Sun J."/>
            <person name="Men J."/>
            <person name="Liu H."/>
            <person name="Luo F."/>
            <person name="Guo L."/>
            <person name="Lv X."/>
            <person name="Deng C."/>
            <person name="Zhou C."/>
            <person name="Fan Y."/>
            <person name="Li X."/>
            <person name="Huang L."/>
            <person name="Hu Y."/>
            <person name="Liang C."/>
            <person name="Hu X."/>
            <person name="Xu J."/>
            <person name="Yu X."/>
        </authorList>
    </citation>
    <scope>NUCLEOTIDE SEQUENCE [LARGE SCALE GENOMIC DNA]</scope>
    <source>
        <strain evidence="4">Henan</strain>
    </source>
</reference>
<dbReference type="GO" id="GO:0005886">
    <property type="term" value="C:plasma membrane"/>
    <property type="evidence" value="ECO:0007669"/>
    <property type="project" value="TreeGrafter"/>
</dbReference>
<dbReference type="Proteomes" id="UP000008909">
    <property type="component" value="Unassembled WGS sequence"/>
</dbReference>
<proteinExistence type="predicted"/>
<dbReference type="GO" id="GO:0035418">
    <property type="term" value="P:protein localization to synapse"/>
    <property type="evidence" value="ECO:0007669"/>
    <property type="project" value="TreeGrafter"/>
</dbReference>
<protein>
    <recommendedName>
        <fullName evidence="3">DRBM domain-containing protein</fullName>
    </recommendedName>
</protein>
<dbReference type="GO" id="GO:0032839">
    <property type="term" value="C:dendrite cytoplasm"/>
    <property type="evidence" value="ECO:0007669"/>
    <property type="project" value="GOC"/>
</dbReference>
<name>G7YHE7_CLOSI</name>
<dbReference type="PROSITE" id="PS50137">
    <property type="entry name" value="DS_RBD"/>
    <property type="match status" value="1"/>
</dbReference>
<evidence type="ECO:0000256" key="2">
    <source>
        <dbReference type="SAM" id="MobiDB-lite"/>
    </source>
</evidence>
<dbReference type="InterPro" id="IPR051740">
    <property type="entry name" value="DRBM-containing_protein"/>
</dbReference>
<organism evidence="4 5">
    <name type="scientific">Clonorchis sinensis</name>
    <name type="common">Chinese liver fluke</name>
    <dbReference type="NCBI Taxonomy" id="79923"/>
    <lineage>
        <taxon>Eukaryota</taxon>
        <taxon>Metazoa</taxon>
        <taxon>Spiralia</taxon>
        <taxon>Lophotrochozoa</taxon>
        <taxon>Platyhelminthes</taxon>
        <taxon>Trematoda</taxon>
        <taxon>Digenea</taxon>
        <taxon>Opisthorchiida</taxon>
        <taxon>Opisthorchiata</taxon>
        <taxon>Opisthorchiidae</taxon>
        <taxon>Clonorchis</taxon>
    </lineage>
</organism>
<dbReference type="GO" id="GO:0098964">
    <property type="term" value="P:anterograde dendritic transport of messenger ribonucleoprotein complex"/>
    <property type="evidence" value="ECO:0007669"/>
    <property type="project" value="TreeGrafter"/>
</dbReference>
<evidence type="ECO:0000259" key="3">
    <source>
        <dbReference type="PROSITE" id="PS50137"/>
    </source>
</evidence>
<keyword evidence="5" id="KW-1185">Reference proteome</keyword>
<feature type="domain" description="DRBM" evidence="3">
    <location>
        <begin position="172"/>
        <end position="241"/>
    </location>
</feature>
<dbReference type="SUPFAM" id="SSF54768">
    <property type="entry name" value="dsRNA-binding domain-like"/>
    <property type="match status" value="2"/>
</dbReference>
<dbReference type="PANTHER" id="PTHR46054:SF3">
    <property type="entry name" value="MATERNAL EFFECT PROTEIN STAUFEN"/>
    <property type="match status" value="1"/>
</dbReference>
<dbReference type="GO" id="GO:0008298">
    <property type="term" value="P:intracellular mRNA localization"/>
    <property type="evidence" value="ECO:0007669"/>
    <property type="project" value="TreeGrafter"/>
</dbReference>
<dbReference type="GO" id="GO:0003725">
    <property type="term" value="F:double-stranded RNA binding"/>
    <property type="evidence" value="ECO:0007669"/>
    <property type="project" value="TreeGrafter"/>
</dbReference>
<dbReference type="PANTHER" id="PTHR46054">
    <property type="entry name" value="MATERNAL EFFECT PROTEIN STAUFEN"/>
    <property type="match status" value="1"/>
</dbReference>
<gene>
    <name evidence="4" type="ORF">CLF_107965</name>
</gene>
<dbReference type="GO" id="GO:0007281">
    <property type="term" value="P:germ cell development"/>
    <property type="evidence" value="ECO:0007669"/>
    <property type="project" value="TreeGrafter"/>
</dbReference>
<dbReference type="InterPro" id="IPR014720">
    <property type="entry name" value="dsRBD_dom"/>
</dbReference>
<dbReference type="AlphaFoldDB" id="G7YHE7"/>